<gene>
    <name evidence="7" type="primary">RvY_06192-1</name>
    <name evidence="7" type="synonym">RvY_06192.1</name>
    <name evidence="7" type="ORF">RvY_06192</name>
</gene>
<dbReference type="GO" id="GO:0003723">
    <property type="term" value="F:RNA binding"/>
    <property type="evidence" value="ECO:0007669"/>
    <property type="project" value="UniProtKB-KW"/>
</dbReference>
<dbReference type="Gene3D" id="2.40.50.140">
    <property type="entry name" value="Nucleic acid-binding proteins"/>
    <property type="match status" value="2"/>
</dbReference>
<evidence type="ECO:0000256" key="5">
    <source>
        <dbReference type="SAM" id="MobiDB-lite"/>
    </source>
</evidence>
<feature type="region of interest" description="Disordered" evidence="5">
    <location>
        <begin position="40"/>
        <end position="73"/>
    </location>
</feature>
<name>A0A1D1UXQ1_RAMVA</name>
<feature type="compositionally biased region" description="Low complexity" evidence="5">
    <location>
        <begin position="46"/>
        <end position="67"/>
    </location>
</feature>
<dbReference type="Proteomes" id="UP000186922">
    <property type="component" value="Unassembled WGS sequence"/>
</dbReference>
<protein>
    <recommendedName>
        <fullName evidence="6">Cold shock domain-containing protein</fullName>
    </recommendedName>
</protein>
<evidence type="ECO:0000256" key="2">
    <source>
        <dbReference type="ARBA" id="ARBA00022490"/>
    </source>
</evidence>
<organism evidence="7 8">
    <name type="scientific">Ramazzottius varieornatus</name>
    <name type="common">Water bear</name>
    <name type="synonym">Tardigrade</name>
    <dbReference type="NCBI Taxonomy" id="947166"/>
    <lineage>
        <taxon>Eukaryota</taxon>
        <taxon>Metazoa</taxon>
        <taxon>Ecdysozoa</taxon>
        <taxon>Tardigrada</taxon>
        <taxon>Eutardigrada</taxon>
        <taxon>Parachela</taxon>
        <taxon>Hypsibioidea</taxon>
        <taxon>Ramazzottiidae</taxon>
        <taxon>Ramazzottius</taxon>
    </lineage>
</organism>
<keyword evidence="8" id="KW-1185">Reference proteome</keyword>
<evidence type="ECO:0000256" key="4">
    <source>
        <dbReference type="ARBA" id="ARBA00022884"/>
    </source>
</evidence>
<dbReference type="AlphaFoldDB" id="A0A1D1UXQ1"/>
<evidence type="ECO:0000313" key="7">
    <source>
        <dbReference type="EMBL" id="GAU94414.1"/>
    </source>
</evidence>
<dbReference type="SUPFAM" id="SSF50249">
    <property type="entry name" value="Nucleic acid-binding proteins"/>
    <property type="match status" value="2"/>
</dbReference>
<sequence length="886" mass="98604">MDSAKPKPDNEVVDYKQLLEQQLKANAELTSALEKLAQGVRMQNQASPPAASVPASPSATMTPTANPFGSTNMTPIKLGAPPVSAAVSALKLSLPLPTRRRIELKLSREVEVPKEKEKEKSRSRSCPVSLEQARTSLVLHGNQLEKQQQLDTYCETYLHRIGRANDGHTIFSVGVVVTPCSADRLGVLTAKLLNGDVGEYTYGQKDLMGEPFEAPAAGDLVYFVYPNRGPKDVRTATFVIPLKLQSASWYRSPMKRERGLVLRVMRHQGGVYIGTAYDNTVMFAPFRAVVHPCQYTRRGDQVEFNIPANYVPPKDTNSLSFTEGLVNVCVVPPNSLWEGSLSEEKIVGYVSRVPSPSNQNVGLIQFMDEKRVNPDQSLKTSYIAFTPKDVNYDHSSLVKLNHKVSFRILSSGEKRPAIAVNIGIEEGLEKFRGHIVAVCNGYGFIEHEHLTDIWFHFTRLRPGVDGRKLRIGTLVEYSLLPQKPDRSGLQACQVQPLLHQYLPGYARLEDETWHVGVVERALRNTNPAQSQYHGLVRTRINDQDEVYLFSMSGIVRKYEILQVGDRVKFQIGLDGQTTLRRAVNIIRTVYVLQVKTLRSDGEFGFLFFGGQDLFFHSSQIRNRMRPHQGDWVECALAKDRHGRLCASSLRILHPREMTRELYERAASLNPRIEGDFPRPHIQPKSGLFASERDMDNMDDFDLEHNYGSSGQPRSHNVPREPYWLVVVPELFRDSCRTKAGAIKVPKSLYELWLNGMATTINFQPPEGSAATGTTTIAALPEVGAELGDFERTQVTDVGGAAGPTKPGQLDLPDELRAYLGPQAVGGGDKGDNAQRSASGIRPGNWLIGAQGNSNVNRGDNKEARAFVRATKSHEYHLGRGRLMGRF</sequence>
<dbReference type="InterPro" id="IPR056400">
    <property type="entry name" value="CSDE1"/>
</dbReference>
<dbReference type="EMBL" id="BDGG01000002">
    <property type="protein sequence ID" value="GAU94414.1"/>
    <property type="molecule type" value="Genomic_DNA"/>
</dbReference>
<keyword evidence="4" id="KW-0694">RNA-binding</keyword>
<dbReference type="PANTHER" id="PTHR12913:SF1">
    <property type="entry name" value="COLD SHOCK DOMAIN-CONTAINING PROTEIN E1"/>
    <property type="match status" value="1"/>
</dbReference>
<evidence type="ECO:0000256" key="3">
    <source>
        <dbReference type="ARBA" id="ARBA00022737"/>
    </source>
</evidence>
<comment type="caution">
    <text evidence="7">The sequence shown here is derived from an EMBL/GenBank/DDBJ whole genome shotgun (WGS) entry which is preliminary data.</text>
</comment>
<dbReference type="Pfam" id="PF23456">
    <property type="entry name" value="CSDE1"/>
    <property type="match status" value="1"/>
</dbReference>
<dbReference type="OrthoDB" id="74319at2759"/>
<dbReference type="GO" id="GO:0005737">
    <property type="term" value="C:cytoplasm"/>
    <property type="evidence" value="ECO:0007669"/>
    <property type="project" value="UniProtKB-SubCell"/>
</dbReference>
<dbReference type="PANTHER" id="PTHR12913">
    <property type="entry name" value="UNR PROTEIN N-RAS UPSTREAM GENE PROTEIN"/>
    <property type="match status" value="1"/>
</dbReference>
<dbReference type="InterPro" id="IPR012340">
    <property type="entry name" value="NA-bd_OB-fold"/>
</dbReference>
<feature type="region of interest" description="Disordered" evidence="5">
    <location>
        <begin position="823"/>
        <end position="858"/>
    </location>
</feature>
<evidence type="ECO:0000313" key="8">
    <source>
        <dbReference type="Proteomes" id="UP000186922"/>
    </source>
</evidence>
<evidence type="ECO:0000256" key="1">
    <source>
        <dbReference type="ARBA" id="ARBA00004496"/>
    </source>
</evidence>
<dbReference type="STRING" id="947166.A0A1D1UXQ1"/>
<reference evidence="7 8" key="1">
    <citation type="journal article" date="2016" name="Nat. Commun.">
        <title>Extremotolerant tardigrade genome and improved radiotolerance of human cultured cells by tardigrade-unique protein.</title>
        <authorList>
            <person name="Hashimoto T."/>
            <person name="Horikawa D.D."/>
            <person name="Saito Y."/>
            <person name="Kuwahara H."/>
            <person name="Kozuka-Hata H."/>
            <person name="Shin-I T."/>
            <person name="Minakuchi Y."/>
            <person name="Ohishi K."/>
            <person name="Motoyama A."/>
            <person name="Aizu T."/>
            <person name="Enomoto A."/>
            <person name="Kondo K."/>
            <person name="Tanaka S."/>
            <person name="Hara Y."/>
            <person name="Koshikawa S."/>
            <person name="Sagara H."/>
            <person name="Miura T."/>
            <person name="Yokobori S."/>
            <person name="Miyagawa K."/>
            <person name="Suzuki Y."/>
            <person name="Kubo T."/>
            <person name="Oyama M."/>
            <person name="Kohara Y."/>
            <person name="Fujiyama A."/>
            <person name="Arakawa K."/>
            <person name="Katayama T."/>
            <person name="Toyoda A."/>
            <person name="Kunieda T."/>
        </authorList>
    </citation>
    <scope>NUCLEOTIDE SEQUENCE [LARGE SCALE GENOMIC DNA]</scope>
    <source>
        <strain evidence="7 8">YOKOZUNA-1</strain>
    </source>
</reference>
<feature type="domain" description="Cold shock" evidence="6">
    <location>
        <begin position="515"/>
        <end position="585"/>
    </location>
</feature>
<evidence type="ECO:0000259" key="6">
    <source>
        <dbReference type="Pfam" id="PF23456"/>
    </source>
</evidence>
<keyword evidence="2" id="KW-0963">Cytoplasm</keyword>
<comment type="subcellular location">
    <subcellularLocation>
        <location evidence="1">Cytoplasm</location>
    </subcellularLocation>
</comment>
<proteinExistence type="predicted"/>
<keyword evidence="3" id="KW-0677">Repeat</keyword>
<accession>A0A1D1UXQ1</accession>